<dbReference type="InterPro" id="IPR040632">
    <property type="entry name" value="Sulfotransfer_4"/>
</dbReference>
<dbReference type="STRING" id="90262.A0A1X2HX31"/>
<evidence type="ECO:0000313" key="1">
    <source>
        <dbReference type="EMBL" id="ORZ04358.1"/>
    </source>
</evidence>
<gene>
    <name evidence="1" type="ORF">BCR42DRAFT_362368</name>
</gene>
<dbReference type="PANTHER" id="PTHR36978:SF4">
    <property type="entry name" value="P-LOOP CONTAINING NUCLEOSIDE TRIPHOSPHATE HYDROLASE PROTEIN"/>
    <property type="match status" value="1"/>
</dbReference>
<proteinExistence type="predicted"/>
<keyword evidence="2" id="KW-1185">Reference proteome</keyword>
<organism evidence="1 2">
    <name type="scientific">Absidia repens</name>
    <dbReference type="NCBI Taxonomy" id="90262"/>
    <lineage>
        <taxon>Eukaryota</taxon>
        <taxon>Fungi</taxon>
        <taxon>Fungi incertae sedis</taxon>
        <taxon>Mucoromycota</taxon>
        <taxon>Mucoromycotina</taxon>
        <taxon>Mucoromycetes</taxon>
        <taxon>Mucorales</taxon>
        <taxon>Cunninghamellaceae</taxon>
        <taxon>Absidia</taxon>
    </lineage>
</organism>
<dbReference type="OrthoDB" id="408152at2759"/>
<comment type="caution">
    <text evidence="1">The sequence shown here is derived from an EMBL/GenBank/DDBJ whole genome shotgun (WGS) entry which is preliminary data.</text>
</comment>
<dbReference type="Gene3D" id="3.40.50.300">
    <property type="entry name" value="P-loop containing nucleotide triphosphate hydrolases"/>
    <property type="match status" value="1"/>
</dbReference>
<accession>A0A1X2HX31</accession>
<dbReference type="AlphaFoldDB" id="A0A1X2HX31"/>
<dbReference type="GO" id="GO:0016787">
    <property type="term" value="F:hydrolase activity"/>
    <property type="evidence" value="ECO:0007669"/>
    <property type="project" value="UniProtKB-KW"/>
</dbReference>
<dbReference type="EMBL" id="MCGE01000051">
    <property type="protein sequence ID" value="ORZ04358.1"/>
    <property type="molecule type" value="Genomic_DNA"/>
</dbReference>
<evidence type="ECO:0000313" key="2">
    <source>
        <dbReference type="Proteomes" id="UP000193560"/>
    </source>
</evidence>
<dbReference type="InterPro" id="IPR027417">
    <property type="entry name" value="P-loop_NTPase"/>
</dbReference>
<reference evidence="1 2" key="1">
    <citation type="submission" date="2016-07" db="EMBL/GenBank/DDBJ databases">
        <title>Pervasive Adenine N6-methylation of Active Genes in Fungi.</title>
        <authorList>
            <consortium name="DOE Joint Genome Institute"/>
            <person name="Mondo S.J."/>
            <person name="Dannebaum R.O."/>
            <person name="Kuo R.C."/>
            <person name="Labutti K."/>
            <person name="Haridas S."/>
            <person name="Kuo A."/>
            <person name="Salamov A."/>
            <person name="Ahrendt S.R."/>
            <person name="Lipzen A."/>
            <person name="Sullivan W."/>
            <person name="Andreopoulos W.B."/>
            <person name="Clum A."/>
            <person name="Lindquist E."/>
            <person name="Daum C."/>
            <person name="Ramamoorthy G.K."/>
            <person name="Gryganskyi A."/>
            <person name="Culley D."/>
            <person name="Magnuson J.K."/>
            <person name="James T.Y."/>
            <person name="O'Malley M.A."/>
            <person name="Stajich J.E."/>
            <person name="Spatafora J.W."/>
            <person name="Visel A."/>
            <person name="Grigoriev I.V."/>
        </authorList>
    </citation>
    <scope>NUCLEOTIDE SEQUENCE [LARGE SCALE GENOMIC DNA]</scope>
    <source>
        <strain evidence="1 2">NRRL 1336</strain>
    </source>
</reference>
<sequence length="218" mass="25169">MPLEIIGAGFGRTGTMSLHIALEKLGYPTHHMVKLMQDETQDPEVWARAYDNPDNHEDEWEKVYGKYTAAVDWPTCTFYKELSERYPDAKVILTVRTPESWYKSMHNTIFKQASKGVDDSPTHVANVFNMTKHIFLNGVLENDPEKIHDQEYLCGVFRDHIAEVKRTIPADRLLVFELGSGWEPLCKFLNKDIPDEPYPVTNNSEEFGKLTHNMRNPK</sequence>
<protein>
    <submittedName>
        <fullName evidence="1">p-loop containing nucleoside triphosphate hydrolase protein</fullName>
    </submittedName>
</protein>
<dbReference type="Pfam" id="PF17784">
    <property type="entry name" value="Sulfotransfer_4"/>
    <property type="match status" value="1"/>
</dbReference>
<dbReference type="Proteomes" id="UP000193560">
    <property type="component" value="Unassembled WGS sequence"/>
</dbReference>
<dbReference type="PANTHER" id="PTHR36978">
    <property type="entry name" value="P-LOOP CONTAINING NUCLEOTIDE TRIPHOSPHATE HYDROLASE"/>
    <property type="match status" value="1"/>
</dbReference>
<dbReference type="SUPFAM" id="SSF52540">
    <property type="entry name" value="P-loop containing nucleoside triphosphate hydrolases"/>
    <property type="match status" value="1"/>
</dbReference>
<keyword evidence="1" id="KW-0378">Hydrolase</keyword>
<name>A0A1X2HX31_9FUNG</name>